<gene>
    <name evidence="1" type="ORF">CRG98_030769</name>
</gene>
<dbReference type="EMBL" id="PGOL01002323">
    <property type="protein sequence ID" value="PKI48831.1"/>
    <property type="molecule type" value="Genomic_DNA"/>
</dbReference>
<name>A0A2I0IXW7_PUNGR</name>
<dbReference type="Proteomes" id="UP000233551">
    <property type="component" value="Unassembled WGS sequence"/>
</dbReference>
<proteinExistence type="predicted"/>
<keyword evidence="2" id="KW-1185">Reference proteome</keyword>
<evidence type="ECO:0000313" key="1">
    <source>
        <dbReference type="EMBL" id="PKI48831.1"/>
    </source>
</evidence>
<reference evidence="1 2" key="1">
    <citation type="submission" date="2017-11" db="EMBL/GenBank/DDBJ databases">
        <title>De-novo sequencing of pomegranate (Punica granatum L.) genome.</title>
        <authorList>
            <person name="Akparov Z."/>
            <person name="Amiraslanov A."/>
            <person name="Hajiyeva S."/>
            <person name="Abbasov M."/>
            <person name="Kaur K."/>
            <person name="Hamwieh A."/>
            <person name="Solovyev V."/>
            <person name="Salamov A."/>
            <person name="Braich B."/>
            <person name="Kosarev P."/>
            <person name="Mahmoud A."/>
            <person name="Hajiyev E."/>
            <person name="Babayeva S."/>
            <person name="Izzatullayeva V."/>
            <person name="Mammadov A."/>
            <person name="Mammadov A."/>
            <person name="Sharifova S."/>
            <person name="Ojaghi J."/>
            <person name="Eynullazada K."/>
            <person name="Bayramov B."/>
            <person name="Abdulazimova A."/>
            <person name="Shahmuradov I."/>
        </authorList>
    </citation>
    <scope>NUCLEOTIDE SEQUENCE [LARGE SCALE GENOMIC DNA]</scope>
    <source>
        <strain evidence="2">cv. AG2017</strain>
        <tissue evidence="1">Leaf</tissue>
    </source>
</reference>
<protein>
    <recommendedName>
        <fullName evidence="3">Reverse transcriptase Ty1/copia-type domain-containing protein</fullName>
    </recommendedName>
</protein>
<accession>A0A2I0IXW7</accession>
<evidence type="ECO:0008006" key="3">
    <source>
        <dbReference type="Google" id="ProtNLM"/>
    </source>
</evidence>
<evidence type="ECO:0000313" key="2">
    <source>
        <dbReference type="Proteomes" id="UP000233551"/>
    </source>
</evidence>
<sequence length="222" mass="24499">MEVFIASLVRMFPNKMGQQNVVFDEASFPHQSFTPTSVSLETSLLGSAQPPGLSYIPSSVTNNPSDYSSELQIPLPSFLTDHHYEITGSKVDVRSLAPRVSDQSTSFAVPIEEAPTTTTEAPSRTHRMVTKYLRWFFSYSSYCDFSSPHCLHCFRSSPRTKVLCSSSETPSMASKYAGGVSGVALESHLGSSPSIFTQNIVGCKWVYRVKEKLDGTVDRYKA</sequence>
<comment type="caution">
    <text evidence="1">The sequence shown here is derived from an EMBL/GenBank/DDBJ whole genome shotgun (WGS) entry which is preliminary data.</text>
</comment>
<organism evidence="1 2">
    <name type="scientific">Punica granatum</name>
    <name type="common">Pomegranate</name>
    <dbReference type="NCBI Taxonomy" id="22663"/>
    <lineage>
        <taxon>Eukaryota</taxon>
        <taxon>Viridiplantae</taxon>
        <taxon>Streptophyta</taxon>
        <taxon>Embryophyta</taxon>
        <taxon>Tracheophyta</taxon>
        <taxon>Spermatophyta</taxon>
        <taxon>Magnoliopsida</taxon>
        <taxon>eudicotyledons</taxon>
        <taxon>Gunneridae</taxon>
        <taxon>Pentapetalae</taxon>
        <taxon>rosids</taxon>
        <taxon>malvids</taxon>
        <taxon>Myrtales</taxon>
        <taxon>Lythraceae</taxon>
        <taxon>Punica</taxon>
    </lineage>
</organism>
<dbReference type="AlphaFoldDB" id="A0A2I0IXW7"/>